<proteinExistence type="predicted"/>
<evidence type="ECO:0000313" key="2">
    <source>
        <dbReference type="Proteomes" id="UP001500571"/>
    </source>
</evidence>
<dbReference type="Pfam" id="PF13459">
    <property type="entry name" value="Fer4_15"/>
    <property type="match status" value="1"/>
</dbReference>
<reference evidence="1 2" key="1">
    <citation type="journal article" date="2019" name="Int. J. Syst. Evol. Microbiol.">
        <title>The Global Catalogue of Microorganisms (GCM) 10K type strain sequencing project: providing services to taxonomists for standard genome sequencing and annotation.</title>
        <authorList>
            <consortium name="The Broad Institute Genomics Platform"/>
            <consortium name="The Broad Institute Genome Sequencing Center for Infectious Disease"/>
            <person name="Wu L."/>
            <person name="Ma J."/>
        </authorList>
    </citation>
    <scope>NUCLEOTIDE SEQUENCE [LARGE SCALE GENOMIC DNA]</scope>
    <source>
        <strain evidence="1 2">JCM 15309</strain>
    </source>
</reference>
<accession>A0ABN2QAD7</accession>
<protein>
    <submittedName>
        <fullName evidence="1">Ferredoxin</fullName>
    </submittedName>
</protein>
<dbReference type="Proteomes" id="UP001500571">
    <property type="component" value="Unassembled WGS sequence"/>
</dbReference>
<evidence type="ECO:0000313" key="1">
    <source>
        <dbReference type="EMBL" id="GAA1947977.1"/>
    </source>
</evidence>
<keyword evidence="2" id="KW-1185">Reference proteome</keyword>
<organism evidence="1 2">
    <name type="scientific">Nocardioides panacihumi</name>
    <dbReference type="NCBI Taxonomy" id="400774"/>
    <lineage>
        <taxon>Bacteria</taxon>
        <taxon>Bacillati</taxon>
        <taxon>Actinomycetota</taxon>
        <taxon>Actinomycetes</taxon>
        <taxon>Propionibacteriales</taxon>
        <taxon>Nocardioidaceae</taxon>
        <taxon>Nocardioides</taxon>
    </lineage>
</organism>
<comment type="caution">
    <text evidence="1">The sequence shown here is derived from an EMBL/GenBank/DDBJ whole genome shotgun (WGS) entry which is preliminary data.</text>
</comment>
<dbReference type="SUPFAM" id="SSF54862">
    <property type="entry name" value="4Fe-4S ferredoxins"/>
    <property type="match status" value="1"/>
</dbReference>
<name>A0ABN2QAD7_9ACTN</name>
<gene>
    <name evidence="1" type="ORF">GCM10009798_03900</name>
</gene>
<dbReference type="EMBL" id="BAAAPB010000001">
    <property type="protein sequence ID" value="GAA1947977.1"/>
    <property type="molecule type" value="Genomic_DNA"/>
</dbReference>
<dbReference type="Gene3D" id="3.30.70.20">
    <property type="match status" value="1"/>
</dbReference>
<dbReference type="RefSeq" id="WP_344041861.1">
    <property type="nucleotide sequence ID" value="NZ_BAAAPB010000001.1"/>
</dbReference>
<sequence>MKFAIDLTQCENHGQCAIVAPGTFSLDGDGLLSFRAHADDEYVSPELDASDAGQAAEAADMCPMQAIRLIG</sequence>